<protein>
    <recommendedName>
        <fullName evidence="3">Glucokinase</fullName>
        <ecNumber evidence="2">2.7.1.2</ecNumber>
    </recommendedName>
    <alternativeName>
        <fullName evidence="8">Glucose kinase</fullName>
    </alternativeName>
</protein>
<evidence type="ECO:0000256" key="7">
    <source>
        <dbReference type="ARBA" id="ARBA00022840"/>
    </source>
</evidence>
<dbReference type="CDD" id="cd24062">
    <property type="entry name" value="ASKHA_NBD_ROK_BsGLK-like"/>
    <property type="match status" value="1"/>
</dbReference>
<dbReference type="Gene3D" id="3.30.420.40">
    <property type="match status" value="2"/>
</dbReference>
<dbReference type="InterPro" id="IPR043129">
    <property type="entry name" value="ATPase_NBD"/>
</dbReference>
<evidence type="ECO:0000256" key="5">
    <source>
        <dbReference type="ARBA" id="ARBA00022741"/>
    </source>
</evidence>
<dbReference type="Proteomes" id="UP000588071">
    <property type="component" value="Unassembled WGS sequence"/>
</dbReference>
<organism evidence="10 11">
    <name type="scientific">Enterococcus cecorum</name>
    <dbReference type="NCBI Taxonomy" id="44008"/>
    <lineage>
        <taxon>Bacteria</taxon>
        <taxon>Bacillati</taxon>
        <taxon>Bacillota</taxon>
        <taxon>Bacilli</taxon>
        <taxon>Lactobacillales</taxon>
        <taxon>Enterococcaceae</taxon>
        <taxon>Enterococcus</taxon>
    </lineage>
</organism>
<dbReference type="PANTHER" id="PTHR18964:SF149">
    <property type="entry name" value="BIFUNCTIONAL UDP-N-ACETYLGLUCOSAMINE 2-EPIMERASE_N-ACETYLMANNOSAMINE KINASE"/>
    <property type="match status" value="1"/>
</dbReference>
<dbReference type="EC" id="2.7.1.2" evidence="2"/>
<dbReference type="Proteomes" id="UP000196074">
    <property type="component" value="Unassembled WGS sequence"/>
</dbReference>
<dbReference type="InterPro" id="IPR049874">
    <property type="entry name" value="ROK_cs"/>
</dbReference>
<dbReference type="GO" id="GO:0004340">
    <property type="term" value="F:glucokinase activity"/>
    <property type="evidence" value="ECO:0007669"/>
    <property type="project" value="UniProtKB-EC"/>
</dbReference>
<keyword evidence="7" id="KW-0067">ATP-binding</keyword>
<evidence type="ECO:0000256" key="3">
    <source>
        <dbReference type="ARBA" id="ARBA00014701"/>
    </source>
</evidence>
<reference evidence="11" key="1">
    <citation type="submission" date="2017-04" db="EMBL/GenBank/DDBJ databases">
        <title>Function of individual gut microbiota members based on whole genome sequencing of pure cultures obtained from chicken caecum.</title>
        <authorList>
            <person name="Medvecky M."/>
            <person name="Cejkova D."/>
            <person name="Polansky O."/>
            <person name="Karasova D."/>
            <person name="Kubasova T."/>
            <person name="Cizek A."/>
            <person name="Rychlik I."/>
        </authorList>
    </citation>
    <scope>NUCLEOTIDE SEQUENCE [LARGE SCALE GENOMIC DNA]</scope>
    <source>
        <strain evidence="11">An144</strain>
    </source>
</reference>
<dbReference type="EMBL" id="NFLC01000004">
    <property type="protein sequence ID" value="OUQ11212.1"/>
    <property type="molecule type" value="Genomic_DNA"/>
</dbReference>
<dbReference type="NCBIfam" id="TIGR00744">
    <property type="entry name" value="ROK_glcA_fam"/>
    <property type="match status" value="1"/>
</dbReference>
<keyword evidence="6 10" id="KW-0418">Kinase</keyword>
<evidence type="ECO:0000313" key="10">
    <source>
        <dbReference type="EMBL" id="OUQ11212.1"/>
    </source>
</evidence>
<comment type="similarity">
    <text evidence="1">Belongs to the ROK (NagC/XylR) family.</text>
</comment>
<evidence type="ECO:0000313" key="11">
    <source>
        <dbReference type="Proteomes" id="UP000196074"/>
    </source>
</evidence>
<comment type="caution">
    <text evidence="10">The sequence shown here is derived from an EMBL/GenBank/DDBJ whole genome shotgun (WGS) entry which is preliminary data.</text>
</comment>
<evidence type="ECO:0000256" key="1">
    <source>
        <dbReference type="ARBA" id="ARBA00006479"/>
    </source>
</evidence>
<sequence length="326" mass="34654">MSKKIIGIDLGGTTVKFAILTLTGEIQQKWSIPTNILDEGSHIVPDIIESINHHLSLYDLKPSDFIGIGMGTPGSVDREAGTVIGAYNLNWKTLQPVREQIEKGTGIKFTLDNDANVAALGERWQGAGDNNPDVVFVTLGTGVGGGVIMDGNLLHGKAGCAGEIGHVTVDPHGFECTCGKKGCLETVSSATGVVRVARKLAEEYAGDSELKRRLDDGQDITSKDVFELANDNDPLALKVVDQVCYYLGLALGNIGNTLNPANIVIGGGVSAAGEFLRSRVEKYFREFTFPQVRQSTEIKLAQLGNDAGVIGAASLALQFIESVKEV</sequence>
<dbReference type="SUPFAM" id="SSF53067">
    <property type="entry name" value="Actin-like ATPase domain"/>
    <property type="match status" value="1"/>
</dbReference>
<keyword evidence="5" id="KW-0547">Nucleotide-binding</keyword>
<keyword evidence="4 9" id="KW-0808">Transferase</keyword>
<dbReference type="RefSeq" id="WP_087214058.1">
    <property type="nucleotide sequence ID" value="NZ_JABAFV010000013.1"/>
</dbReference>
<evidence type="ECO:0000313" key="9">
    <source>
        <dbReference type="EMBL" id="NME50251.1"/>
    </source>
</evidence>
<dbReference type="PANTHER" id="PTHR18964">
    <property type="entry name" value="ROK (REPRESSOR, ORF, KINASE) FAMILY"/>
    <property type="match status" value="1"/>
</dbReference>
<gene>
    <name evidence="10" type="ORF">B5E88_03165</name>
    <name evidence="9" type="ORF">HF857_08465</name>
</gene>
<dbReference type="InterPro" id="IPR000600">
    <property type="entry name" value="ROK"/>
</dbReference>
<evidence type="ECO:0000256" key="2">
    <source>
        <dbReference type="ARBA" id="ARBA00012323"/>
    </source>
</evidence>
<dbReference type="EMBL" id="JABAFV010000013">
    <property type="protein sequence ID" value="NME50251.1"/>
    <property type="molecule type" value="Genomic_DNA"/>
</dbReference>
<dbReference type="GO" id="GO:0006096">
    <property type="term" value="P:glycolytic process"/>
    <property type="evidence" value="ECO:0007669"/>
    <property type="project" value="InterPro"/>
</dbReference>
<evidence type="ECO:0000256" key="8">
    <source>
        <dbReference type="ARBA" id="ARBA00032386"/>
    </source>
</evidence>
<evidence type="ECO:0000256" key="6">
    <source>
        <dbReference type="ARBA" id="ARBA00022777"/>
    </source>
</evidence>
<reference evidence="9 12" key="3">
    <citation type="submission" date="2020-04" db="EMBL/GenBank/DDBJ databases">
        <authorList>
            <person name="Hitch T.C.A."/>
            <person name="Wylensek D."/>
            <person name="Clavel T."/>
        </authorList>
    </citation>
    <scope>NUCLEOTIDE SEQUENCE [LARGE SCALE GENOMIC DNA]</scope>
    <source>
        <strain evidence="9 12">WCA-380-WT-3C</strain>
    </source>
</reference>
<proteinExistence type="inferred from homology"/>
<accession>A0A1Y4R383</accession>
<dbReference type="GO" id="GO:0005737">
    <property type="term" value="C:cytoplasm"/>
    <property type="evidence" value="ECO:0007669"/>
    <property type="project" value="InterPro"/>
</dbReference>
<dbReference type="GO" id="GO:0005524">
    <property type="term" value="F:ATP binding"/>
    <property type="evidence" value="ECO:0007669"/>
    <property type="project" value="UniProtKB-KW"/>
</dbReference>
<dbReference type="AlphaFoldDB" id="A0A1Y4R383"/>
<dbReference type="Pfam" id="PF00480">
    <property type="entry name" value="ROK"/>
    <property type="match status" value="1"/>
</dbReference>
<dbReference type="PROSITE" id="PS01125">
    <property type="entry name" value="ROK"/>
    <property type="match status" value="1"/>
</dbReference>
<evidence type="ECO:0000313" key="12">
    <source>
        <dbReference type="Proteomes" id="UP000588071"/>
    </source>
</evidence>
<evidence type="ECO:0000256" key="4">
    <source>
        <dbReference type="ARBA" id="ARBA00022679"/>
    </source>
</evidence>
<dbReference type="InterPro" id="IPR004654">
    <property type="entry name" value="ROK_glcA"/>
</dbReference>
<name>A0A1Y4R383_9ENTE</name>
<reference evidence="10" key="2">
    <citation type="journal article" date="2018" name="BMC Genomics">
        <title>Whole genome sequencing and function prediction of 133 gut anaerobes isolated from chicken caecum in pure cultures.</title>
        <authorList>
            <person name="Medvecky M."/>
            <person name="Cejkova D."/>
            <person name="Polansky O."/>
            <person name="Karasova D."/>
            <person name="Kubasova T."/>
            <person name="Cizek A."/>
            <person name="Rychlik I."/>
        </authorList>
    </citation>
    <scope>NUCLEOTIDE SEQUENCE</scope>
    <source>
        <strain evidence="10">An144</strain>
    </source>
</reference>